<keyword evidence="11 16" id="KW-1133">Transmembrane helix</keyword>
<evidence type="ECO:0000256" key="6">
    <source>
        <dbReference type="ARBA" id="ARBA00022723"/>
    </source>
</evidence>
<dbReference type="InterPro" id="IPR044492">
    <property type="entry name" value="P_typ_ATPase_HD_dom"/>
</dbReference>
<dbReference type="Gene3D" id="3.40.1110.10">
    <property type="entry name" value="Calcium-transporting ATPase, cytoplasmic domain N"/>
    <property type="match status" value="2"/>
</dbReference>
<evidence type="ECO:0000256" key="10">
    <source>
        <dbReference type="ARBA" id="ARBA00022967"/>
    </source>
</evidence>
<comment type="similarity">
    <text evidence="2 16">Belongs to the cation transport ATPase (P-type) (TC 3.A.3) family. Type IB subfamily.</text>
</comment>
<dbReference type="GO" id="GO:0055070">
    <property type="term" value="P:copper ion homeostasis"/>
    <property type="evidence" value="ECO:0007669"/>
    <property type="project" value="TreeGrafter"/>
</dbReference>
<dbReference type="SUPFAM" id="SSF81665">
    <property type="entry name" value="Calcium ATPase, transmembrane domain M"/>
    <property type="match status" value="1"/>
</dbReference>
<keyword evidence="6 16" id="KW-0479">Metal-binding</keyword>
<keyword evidence="8" id="KW-0187">Copper transport</keyword>
<keyword evidence="13" id="KW-0406">Ion transport</keyword>
<dbReference type="FunFam" id="2.70.150.10:FF:000002">
    <property type="entry name" value="Copper-transporting ATPase 1, putative"/>
    <property type="match status" value="1"/>
</dbReference>
<evidence type="ECO:0000256" key="15">
    <source>
        <dbReference type="ARBA" id="ARBA00080126"/>
    </source>
</evidence>
<dbReference type="Proteomes" id="UP000188320">
    <property type="component" value="Unassembled WGS sequence"/>
</dbReference>
<sequence length="1003" mass="108485">MEELGIGIEEKRQSSSTENRTEYEKLVSEFEKDSTLVPMGGGQESTIGVMGSSGRVGEDGVTRKAFFTVKGMTCSSCVRGIETGLYKLSYVKEAMVNLLAQQAKVVYCDESEKTQEIITTIEDLGFEAALVSEEVVEKKIPGVSNDEYSVNRYSQAELQVHGMGEEDEGKKIEAELMKLDGIQSAKSTVRVITENRRNSDVEEESDTVIVVGSTSDDISKGVSAYTRNQDSDNDGSNDGASDWSIYTGNTYDDIDVYGGRYLENLAKGNASKALAQLMTLTPPKAMLLERNAEGEIESERLIDSELLQVGDELRVFPGDKIAADGVVSEGETEIDESTVTGEALPVTKVVGSLLIAGTVNCTGTFTMRCTRVGGDTALAQIVKLVENAQINKTRIQQFADQVSQYFVPAVLVLSILTFIGWMVVLTTNIFKVPEIMAKQVEMTGSAVVVALKIAVAVVAVACPCALGLSTPTAVMVGTGVGAQMGILIKGGDALETASGVSTVIFDKTGTLTKGEMDVACVSSNDDDSWPERTFLAIVGAAESHSEHALGKSIVRYCESEFGAGLLNAFTNTYDFRALSGLGLKCRVEIKKHATFYDSAHSSMIDVAIGNRSLMQLNSVSIPEGNHPVAQQMARFEQQGCTVLIVSFNRSYAGFLALSDTLRPEAKATVSTLKHLGIDVVMVTGDQPRTARHIAELCGIELVYAAVPPAGKKRIVSKLQHQAPLHSLKKSSFIYNYFTYYKNKIFSSSSQRPLPLNPKIQNVAMVGDGINDSPALASADLGIAISSGTDVAIEAASMVLMRHDLTDVVNALVLSKTIFRRIKYNYFWACLYNFVGIPVAMGLFIPINGFELPPAYAGAAMALSSLSVMISSLLLKTYKKPVVSDDYVTGNQLLAFRGADNEESVSTTVLLTLEDDDLDSQYSNDINNAIVRFSIDSNISSASTSSYTSNLLSTMMNEHDKNNSDETNGAYPLRLKELHKSKTTQFAEKQPKENTKNHLYTPLL</sequence>
<dbReference type="PRINTS" id="PR00119">
    <property type="entry name" value="CATATPASE"/>
</dbReference>
<dbReference type="Pfam" id="PF08282">
    <property type="entry name" value="Hydrolase_3"/>
    <property type="match status" value="1"/>
</dbReference>
<dbReference type="GO" id="GO:0043682">
    <property type="term" value="F:P-type divalent copper transporter activity"/>
    <property type="evidence" value="ECO:0007669"/>
    <property type="project" value="TreeGrafter"/>
</dbReference>
<dbReference type="GO" id="GO:0016020">
    <property type="term" value="C:membrane"/>
    <property type="evidence" value="ECO:0007669"/>
    <property type="project" value="UniProtKB-SubCell"/>
</dbReference>
<dbReference type="SFLD" id="SFLDS00003">
    <property type="entry name" value="Haloacid_Dehalogenase"/>
    <property type="match status" value="1"/>
</dbReference>
<feature type="region of interest" description="Disordered" evidence="17">
    <location>
        <begin position="220"/>
        <end position="243"/>
    </location>
</feature>
<keyword evidence="5 16" id="KW-0812">Transmembrane</keyword>
<dbReference type="Pfam" id="PF00403">
    <property type="entry name" value="HMA"/>
    <property type="match status" value="1"/>
</dbReference>
<dbReference type="GO" id="GO:0140581">
    <property type="term" value="F:P-type monovalent copper transporter activity"/>
    <property type="evidence" value="ECO:0007669"/>
    <property type="project" value="UniProtKB-EC"/>
</dbReference>
<dbReference type="FunFam" id="3.40.50.1000:FF:000144">
    <property type="entry name" value="copper-transporting ATPase 1 isoform X2"/>
    <property type="match status" value="1"/>
</dbReference>
<dbReference type="NCBIfam" id="TIGR01494">
    <property type="entry name" value="ATPase_P-type"/>
    <property type="match status" value="3"/>
</dbReference>
<dbReference type="GO" id="GO:0016887">
    <property type="term" value="F:ATP hydrolysis activity"/>
    <property type="evidence" value="ECO:0007669"/>
    <property type="project" value="InterPro"/>
</dbReference>
<keyword evidence="4" id="KW-0813">Transport</keyword>
<reference evidence="20" key="1">
    <citation type="submission" date="2017-01" db="EMBL/GenBank/DDBJ databases">
        <authorList>
            <person name="Wang Y."/>
            <person name="White M."/>
            <person name="Kvist S."/>
            <person name="Moncalvo J.-M."/>
        </authorList>
    </citation>
    <scope>NUCLEOTIDE SEQUENCE [LARGE SCALE GENOMIC DNA]</scope>
    <source>
        <strain evidence="20">COL-18-3</strain>
    </source>
</reference>
<dbReference type="Gene3D" id="3.30.70.100">
    <property type="match status" value="1"/>
</dbReference>
<dbReference type="InterPro" id="IPR001757">
    <property type="entry name" value="P_typ_ATPase"/>
</dbReference>
<feature type="region of interest" description="Disordered" evidence="17">
    <location>
        <begin position="982"/>
        <end position="1003"/>
    </location>
</feature>
<protein>
    <recommendedName>
        <fullName evidence="3">P-type Cu(+) transporter</fullName>
        <ecNumber evidence="3">7.2.2.8</ecNumber>
    </recommendedName>
    <alternativeName>
        <fullName evidence="15">Cu(2+)-ATPase</fullName>
    </alternativeName>
</protein>
<feature type="transmembrane region" description="Helical" evidence="16">
    <location>
        <begin position="854"/>
        <end position="874"/>
    </location>
</feature>
<dbReference type="GO" id="GO:0005524">
    <property type="term" value="F:ATP binding"/>
    <property type="evidence" value="ECO:0007669"/>
    <property type="project" value="UniProtKB-UniRule"/>
</dbReference>
<dbReference type="EMBL" id="LSSK01000666">
    <property type="protein sequence ID" value="OMH82433.1"/>
    <property type="molecule type" value="Genomic_DNA"/>
</dbReference>
<dbReference type="SUPFAM" id="SSF55008">
    <property type="entry name" value="HMA, heavy metal-associated domain"/>
    <property type="match status" value="1"/>
</dbReference>
<dbReference type="InterPro" id="IPR027256">
    <property type="entry name" value="P-typ_ATPase_IB"/>
</dbReference>
<dbReference type="PRINTS" id="PR00120">
    <property type="entry name" value="HATPASE"/>
</dbReference>
<dbReference type="InterPro" id="IPR023214">
    <property type="entry name" value="HAD_sf"/>
</dbReference>
<keyword evidence="7 16" id="KW-0547">Nucleotide-binding</keyword>
<evidence type="ECO:0000313" key="20">
    <source>
        <dbReference type="Proteomes" id="UP000188320"/>
    </source>
</evidence>
<keyword evidence="10" id="KW-1278">Translocase</keyword>
<comment type="caution">
    <text evidence="16">Lacks conserved residue(s) required for the propagation of feature annotation.</text>
</comment>
<dbReference type="InterPro" id="IPR023298">
    <property type="entry name" value="ATPase_P-typ_TM_dom_sf"/>
</dbReference>
<evidence type="ECO:0000256" key="8">
    <source>
        <dbReference type="ARBA" id="ARBA00022796"/>
    </source>
</evidence>
<evidence type="ECO:0000256" key="3">
    <source>
        <dbReference type="ARBA" id="ARBA00012517"/>
    </source>
</evidence>
<keyword evidence="14 16" id="KW-0472">Membrane</keyword>
<dbReference type="NCBIfam" id="TIGR01525">
    <property type="entry name" value="ATPase-IB_hvy"/>
    <property type="match status" value="1"/>
</dbReference>
<feature type="transmembrane region" description="Helical" evidence="16">
    <location>
        <begin position="825"/>
        <end position="848"/>
    </location>
</feature>
<dbReference type="InterPro" id="IPR017969">
    <property type="entry name" value="Heavy-metal-associated_CS"/>
</dbReference>
<evidence type="ECO:0000256" key="16">
    <source>
        <dbReference type="RuleBase" id="RU362081"/>
    </source>
</evidence>
<dbReference type="SUPFAM" id="SSF81653">
    <property type="entry name" value="Calcium ATPase, transduction domain A"/>
    <property type="match status" value="1"/>
</dbReference>
<dbReference type="SFLD" id="SFLDG00002">
    <property type="entry name" value="C1.7:_P-type_atpase_like"/>
    <property type="match status" value="1"/>
</dbReference>
<dbReference type="CDD" id="cd02094">
    <property type="entry name" value="P-type_ATPase_Cu-like"/>
    <property type="match status" value="1"/>
</dbReference>
<dbReference type="SUPFAM" id="SSF56784">
    <property type="entry name" value="HAD-like"/>
    <property type="match status" value="1"/>
</dbReference>
<comment type="caution">
    <text evidence="19">The sequence shown here is derived from an EMBL/GenBank/DDBJ whole genome shotgun (WGS) entry which is preliminary data.</text>
</comment>
<organism evidence="19 20">
    <name type="scientific">Zancudomyces culisetae</name>
    <name type="common">Gut fungus</name>
    <name type="synonym">Smittium culisetae</name>
    <dbReference type="NCBI Taxonomy" id="1213189"/>
    <lineage>
        <taxon>Eukaryota</taxon>
        <taxon>Fungi</taxon>
        <taxon>Fungi incertae sedis</taxon>
        <taxon>Zoopagomycota</taxon>
        <taxon>Kickxellomycotina</taxon>
        <taxon>Harpellomycetes</taxon>
        <taxon>Harpellales</taxon>
        <taxon>Legeriomycetaceae</taxon>
        <taxon>Zancudomyces</taxon>
    </lineage>
</organism>
<accession>A0A1R1PNE0</accession>
<evidence type="ECO:0000256" key="5">
    <source>
        <dbReference type="ARBA" id="ARBA00022692"/>
    </source>
</evidence>
<evidence type="ECO:0000256" key="13">
    <source>
        <dbReference type="ARBA" id="ARBA00023065"/>
    </source>
</evidence>
<dbReference type="Gene3D" id="2.70.150.10">
    <property type="entry name" value="Calcium-transporting ATPase, cytoplasmic transduction domain A"/>
    <property type="match status" value="1"/>
</dbReference>
<evidence type="ECO:0000256" key="9">
    <source>
        <dbReference type="ARBA" id="ARBA00022840"/>
    </source>
</evidence>
<dbReference type="FunFam" id="3.30.70.100:FF:000001">
    <property type="entry name" value="ATPase copper transporting beta"/>
    <property type="match status" value="1"/>
</dbReference>
<feature type="region of interest" description="Disordered" evidence="17">
    <location>
        <begin position="1"/>
        <end position="23"/>
    </location>
</feature>
<dbReference type="InterPro" id="IPR018303">
    <property type="entry name" value="ATPase_P-typ_P_site"/>
</dbReference>
<dbReference type="Pfam" id="PF00122">
    <property type="entry name" value="E1-E2_ATPase"/>
    <property type="match status" value="1"/>
</dbReference>
<evidence type="ECO:0000256" key="2">
    <source>
        <dbReference type="ARBA" id="ARBA00006024"/>
    </source>
</evidence>
<dbReference type="InterPro" id="IPR059000">
    <property type="entry name" value="ATPase_P-type_domA"/>
</dbReference>
<evidence type="ECO:0000256" key="4">
    <source>
        <dbReference type="ARBA" id="ARBA00022448"/>
    </source>
</evidence>
<dbReference type="InterPro" id="IPR008250">
    <property type="entry name" value="ATPase_P-typ_transduc_dom_A_sf"/>
</dbReference>
<evidence type="ECO:0000256" key="17">
    <source>
        <dbReference type="SAM" id="MobiDB-lite"/>
    </source>
</evidence>
<dbReference type="Gene3D" id="3.40.50.1000">
    <property type="entry name" value="HAD superfamily/HAD-like"/>
    <property type="match status" value="1"/>
</dbReference>
<name>A0A1R1PNE0_ZANCU</name>
<dbReference type="GO" id="GO:0005507">
    <property type="term" value="F:copper ion binding"/>
    <property type="evidence" value="ECO:0007669"/>
    <property type="project" value="TreeGrafter"/>
</dbReference>
<comment type="subcellular location">
    <subcellularLocation>
        <location evidence="1">Endomembrane system</location>
        <topology evidence="1">Multi-pass membrane protein</topology>
    </subcellularLocation>
    <subcellularLocation>
        <location evidence="16">Membrane</location>
    </subcellularLocation>
</comment>
<keyword evidence="12" id="KW-0186">Copper</keyword>
<evidence type="ECO:0000256" key="1">
    <source>
        <dbReference type="ARBA" id="ARBA00004127"/>
    </source>
</evidence>
<gene>
    <name evidence="19" type="ORF">AX774_g4090</name>
</gene>
<feature type="transmembrane region" description="Helical" evidence="16">
    <location>
        <begin position="405"/>
        <end position="430"/>
    </location>
</feature>
<dbReference type="PROSITE" id="PS50846">
    <property type="entry name" value="HMA_2"/>
    <property type="match status" value="1"/>
</dbReference>
<evidence type="ECO:0000256" key="12">
    <source>
        <dbReference type="ARBA" id="ARBA00023008"/>
    </source>
</evidence>
<dbReference type="GO" id="GO:0012505">
    <property type="term" value="C:endomembrane system"/>
    <property type="evidence" value="ECO:0007669"/>
    <property type="project" value="UniProtKB-SubCell"/>
</dbReference>
<keyword evidence="20" id="KW-1185">Reference proteome</keyword>
<dbReference type="InterPro" id="IPR006121">
    <property type="entry name" value="HMA_dom"/>
</dbReference>
<dbReference type="PANTHER" id="PTHR43520">
    <property type="entry name" value="ATP7, ISOFORM B"/>
    <property type="match status" value="1"/>
</dbReference>
<feature type="compositionally biased region" description="Low complexity" evidence="17">
    <location>
        <begin position="234"/>
        <end position="243"/>
    </location>
</feature>
<evidence type="ECO:0000259" key="18">
    <source>
        <dbReference type="PROSITE" id="PS50846"/>
    </source>
</evidence>
<dbReference type="PANTHER" id="PTHR43520:SF8">
    <property type="entry name" value="P-TYPE CU(+) TRANSPORTER"/>
    <property type="match status" value="1"/>
</dbReference>
<dbReference type="PROSITE" id="PS00154">
    <property type="entry name" value="ATPASE_E1_E2"/>
    <property type="match status" value="1"/>
</dbReference>
<dbReference type="EC" id="7.2.2.8" evidence="3"/>
<evidence type="ECO:0000256" key="7">
    <source>
        <dbReference type="ARBA" id="ARBA00022741"/>
    </source>
</evidence>
<feature type="domain" description="HMA" evidence="18">
    <location>
        <begin position="63"/>
        <end position="129"/>
    </location>
</feature>
<dbReference type="AlphaFoldDB" id="A0A1R1PNE0"/>
<dbReference type="InterPro" id="IPR023299">
    <property type="entry name" value="ATPase_P-typ_cyto_dom_N"/>
</dbReference>
<dbReference type="Pfam" id="PF00702">
    <property type="entry name" value="Hydrolase"/>
    <property type="match status" value="1"/>
</dbReference>
<proteinExistence type="inferred from homology"/>
<evidence type="ECO:0000256" key="14">
    <source>
        <dbReference type="ARBA" id="ARBA00023136"/>
    </source>
</evidence>
<dbReference type="SFLD" id="SFLDF00027">
    <property type="entry name" value="p-type_atpase"/>
    <property type="match status" value="1"/>
</dbReference>
<dbReference type="CDD" id="cd00371">
    <property type="entry name" value="HMA"/>
    <property type="match status" value="1"/>
</dbReference>
<dbReference type="PROSITE" id="PS01047">
    <property type="entry name" value="HMA_1"/>
    <property type="match status" value="1"/>
</dbReference>
<feature type="compositionally biased region" description="Basic and acidic residues" evidence="17">
    <location>
        <begin position="8"/>
        <end position="23"/>
    </location>
</feature>
<keyword evidence="9 16" id="KW-0067">ATP-binding</keyword>
<dbReference type="InterPro" id="IPR036412">
    <property type="entry name" value="HAD-like_sf"/>
</dbReference>
<evidence type="ECO:0000256" key="11">
    <source>
        <dbReference type="ARBA" id="ARBA00022989"/>
    </source>
</evidence>
<dbReference type="OrthoDB" id="432719at2759"/>
<evidence type="ECO:0000313" key="19">
    <source>
        <dbReference type="EMBL" id="OMH82433.1"/>
    </source>
</evidence>
<dbReference type="InterPro" id="IPR036163">
    <property type="entry name" value="HMA_dom_sf"/>
</dbReference>